<dbReference type="PANTHER" id="PTHR30213">
    <property type="entry name" value="INNER MEMBRANE PROTEIN YHJD"/>
    <property type="match status" value="1"/>
</dbReference>
<reference evidence="8" key="1">
    <citation type="submission" date="2017-06" db="EMBL/GenBank/DDBJ databases">
        <title>Genome sequencing of pathogenic and non-pathogenic strains within Bisgaard taxon 40.</title>
        <authorList>
            <person name="Ladner J.T."/>
            <person name="Lovett S.P."/>
            <person name="Koroleva G."/>
            <person name="Lorch J.M."/>
        </authorList>
    </citation>
    <scope>NUCLEOTIDE SEQUENCE</scope>
    <source>
        <strain evidence="8">27576-1-I1</strain>
    </source>
</reference>
<keyword evidence="6 7" id="KW-0472">Membrane</keyword>
<evidence type="ECO:0000256" key="2">
    <source>
        <dbReference type="ARBA" id="ARBA00022475"/>
    </source>
</evidence>
<dbReference type="EMBL" id="CP022011">
    <property type="protein sequence ID" value="QDJ14211.1"/>
    <property type="molecule type" value="Genomic_DNA"/>
</dbReference>
<keyword evidence="3" id="KW-0997">Cell inner membrane</keyword>
<name>A0A8D4IZF0_9PAST</name>
<feature type="transmembrane region" description="Helical" evidence="7">
    <location>
        <begin position="132"/>
        <end position="157"/>
    </location>
</feature>
<evidence type="ECO:0000256" key="5">
    <source>
        <dbReference type="ARBA" id="ARBA00022989"/>
    </source>
</evidence>
<keyword evidence="2 7" id="KW-1003">Cell membrane</keyword>
<dbReference type="PIRSF" id="PIRSF035875">
    <property type="entry name" value="RNase_BN"/>
    <property type="match status" value="1"/>
</dbReference>
<comment type="similarity">
    <text evidence="7">Belongs to the UPF0761 family.</text>
</comment>
<proteinExistence type="inferred from homology"/>
<evidence type="ECO:0000313" key="9">
    <source>
        <dbReference type="Proteomes" id="UP000955338"/>
    </source>
</evidence>
<feature type="transmembrane region" description="Helical" evidence="7">
    <location>
        <begin position="169"/>
        <end position="193"/>
    </location>
</feature>
<evidence type="ECO:0000256" key="3">
    <source>
        <dbReference type="ARBA" id="ARBA00022519"/>
    </source>
</evidence>
<dbReference type="Pfam" id="PF03631">
    <property type="entry name" value="Virul_fac_BrkB"/>
    <property type="match status" value="1"/>
</dbReference>
<dbReference type="AlphaFoldDB" id="A0A8D4IZF0"/>
<dbReference type="GO" id="GO:0005886">
    <property type="term" value="C:plasma membrane"/>
    <property type="evidence" value="ECO:0007669"/>
    <property type="project" value="UniProtKB-SubCell"/>
</dbReference>
<evidence type="ECO:0000256" key="7">
    <source>
        <dbReference type="HAMAP-Rule" id="MF_00672"/>
    </source>
</evidence>
<dbReference type="InterPro" id="IPR023679">
    <property type="entry name" value="UPF0761_bac"/>
</dbReference>
<feature type="transmembrane region" description="Helical" evidence="7">
    <location>
        <begin position="199"/>
        <end position="221"/>
    </location>
</feature>
<dbReference type="RefSeq" id="WP_261919708.1">
    <property type="nucleotide sequence ID" value="NZ_CP022011.1"/>
</dbReference>
<feature type="transmembrane region" description="Helical" evidence="7">
    <location>
        <begin position="233"/>
        <end position="259"/>
    </location>
</feature>
<dbReference type="HAMAP" id="MF_00672">
    <property type="entry name" value="UPF0761"/>
    <property type="match status" value="1"/>
</dbReference>
<comment type="subcellular location">
    <subcellularLocation>
        <location evidence="1 7">Cell membrane</location>
        <topology evidence="1 7">Multi-pass membrane protein</topology>
    </subcellularLocation>
</comment>
<dbReference type="Proteomes" id="UP000955338">
    <property type="component" value="Chromosome"/>
</dbReference>
<feature type="transmembrane region" description="Helical" evidence="7">
    <location>
        <begin position="93"/>
        <end position="112"/>
    </location>
</feature>
<accession>A0A8D4IZF0</accession>
<keyword evidence="5 7" id="KW-1133">Transmembrane helix</keyword>
<evidence type="ECO:0000313" key="8">
    <source>
        <dbReference type="EMBL" id="QDJ14211.1"/>
    </source>
</evidence>
<feature type="transmembrane region" description="Helical" evidence="7">
    <location>
        <begin position="30"/>
        <end position="56"/>
    </location>
</feature>
<dbReference type="NCBIfam" id="TIGR00765">
    <property type="entry name" value="yihY_not_rbn"/>
    <property type="match status" value="1"/>
</dbReference>
<evidence type="ECO:0000256" key="4">
    <source>
        <dbReference type="ARBA" id="ARBA00022692"/>
    </source>
</evidence>
<evidence type="ECO:0000256" key="1">
    <source>
        <dbReference type="ARBA" id="ARBA00004651"/>
    </source>
</evidence>
<gene>
    <name evidence="8" type="ORF">CEP48_01690</name>
</gene>
<evidence type="ECO:0000256" key="6">
    <source>
        <dbReference type="ARBA" id="ARBA00023136"/>
    </source>
</evidence>
<keyword evidence="9" id="KW-1185">Reference proteome</keyword>
<protein>
    <recommendedName>
        <fullName evidence="7">UPF0761 membrane protein CEP48_01690</fullName>
    </recommendedName>
</protein>
<keyword evidence="4 7" id="KW-0812">Transmembrane</keyword>
<dbReference type="NCBIfam" id="NF002457">
    <property type="entry name" value="PRK01637.1"/>
    <property type="match status" value="1"/>
</dbReference>
<sequence>MQQKLRLFFAFIQLFGKRIAQNKLSQAAGYLTYSTLLAIVPLIVVVFSFIAVFPVFDELSNELRTFIFHNFAPSAGNVVESYVTQFVENTKKISAVGILGLIAVALMLIHSIDKTLNAIWTNTQKRSLFYSFSIYWMILTIGPLLIGVGIAVSSYIFSSKIFYVNTLPFGIRVLTVVPFILTWLAFTAIYSVVPNTKVNIKYASCGALVAAIFFTLGKAAFAWYMRSFPSYHLIYGALATIPIMIVWVHLSWLVILFGAQLTAVLEDLHLFKQGKLGLDLHFTTQQQEPQQEDKQ</sequence>
<dbReference type="PANTHER" id="PTHR30213:SF0">
    <property type="entry name" value="UPF0761 MEMBRANE PROTEIN YIHY"/>
    <property type="match status" value="1"/>
</dbReference>
<organism evidence="8 9">
    <name type="scientific">Mergibacter septicus</name>
    <dbReference type="NCBI Taxonomy" id="221402"/>
    <lineage>
        <taxon>Bacteria</taxon>
        <taxon>Pseudomonadati</taxon>
        <taxon>Pseudomonadota</taxon>
        <taxon>Gammaproteobacteria</taxon>
        <taxon>Pasteurellales</taxon>
        <taxon>Pasteurellaceae</taxon>
        <taxon>Mergibacter</taxon>
    </lineage>
</organism>
<dbReference type="InterPro" id="IPR017039">
    <property type="entry name" value="Virul_fac_BrkB"/>
</dbReference>